<accession>A0ABN7VMS3</accession>
<dbReference type="Proteomes" id="UP000789901">
    <property type="component" value="Unassembled WGS sequence"/>
</dbReference>
<dbReference type="EMBL" id="CAJVQB010017083">
    <property type="protein sequence ID" value="CAG8782651.1"/>
    <property type="molecule type" value="Genomic_DNA"/>
</dbReference>
<reference evidence="1 2" key="1">
    <citation type="submission" date="2021-06" db="EMBL/GenBank/DDBJ databases">
        <authorList>
            <person name="Kallberg Y."/>
            <person name="Tangrot J."/>
            <person name="Rosling A."/>
        </authorList>
    </citation>
    <scope>NUCLEOTIDE SEQUENCE [LARGE SCALE GENOMIC DNA]</scope>
    <source>
        <strain evidence="1 2">120-4 pot B 10/14</strain>
    </source>
</reference>
<gene>
    <name evidence="1" type="ORF">GMARGA_LOCUS19955</name>
</gene>
<comment type="caution">
    <text evidence="1">The sequence shown here is derived from an EMBL/GenBank/DDBJ whole genome shotgun (WGS) entry which is preliminary data.</text>
</comment>
<organism evidence="1 2">
    <name type="scientific">Gigaspora margarita</name>
    <dbReference type="NCBI Taxonomy" id="4874"/>
    <lineage>
        <taxon>Eukaryota</taxon>
        <taxon>Fungi</taxon>
        <taxon>Fungi incertae sedis</taxon>
        <taxon>Mucoromycota</taxon>
        <taxon>Glomeromycotina</taxon>
        <taxon>Glomeromycetes</taxon>
        <taxon>Diversisporales</taxon>
        <taxon>Gigasporaceae</taxon>
        <taxon>Gigaspora</taxon>
    </lineage>
</organism>
<evidence type="ECO:0000313" key="1">
    <source>
        <dbReference type="EMBL" id="CAG8782651.1"/>
    </source>
</evidence>
<protein>
    <submittedName>
        <fullName evidence="1">11718_t:CDS:1</fullName>
    </submittedName>
</protein>
<keyword evidence="2" id="KW-1185">Reference proteome</keyword>
<name>A0ABN7VMS3_GIGMA</name>
<sequence>MSVPIDAQINYNPGECFIRAITFGIINPMFPGYWKCCGKTLSSPGCKSVYSCCKNNNNGCRNEYECCGGDLY</sequence>
<evidence type="ECO:0000313" key="2">
    <source>
        <dbReference type="Proteomes" id="UP000789901"/>
    </source>
</evidence>
<feature type="non-terminal residue" evidence="1">
    <location>
        <position position="72"/>
    </location>
</feature>
<proteinExistence type="predicted"/>